<dbReference type="PANTHER" id="PTHR45727">
    <property type="entry name" value="NPC INTRACELLULAR CHOLESTEROL TRANSPORTER 1"/>
    <property type="match status" value="1"/>
</dbReference>
<dbReference type="HOGENOM" id="CLU_362278_0_0_1"/>
<dbReference type="Pfam" id="PF16414">
    <property type="entry name" value="NPC1_N"/>
    <property type="match status" value="1"/>
</dbReference>
<dbReference type="AlphaFoldDB" id="A0D224"/>
<dbReference type="Proteomes" id="UP000000600">
    <property type="component" value="Unassembled WGS sequence"/>
</dbReference>
<dbReference type="GeneID" id="5030272"/>
<dbReference type="KEGG" id="ptm:GSPATT00012597001"/>
<evidence type="ECO:0000313" key="3">
    <source>
        <dbReference type="EMBL" id="CAK77091.1"/>
    </source>
</evidence>
<feature type="domain" description="Niemann-Pick C1 N-terminal" evidence="2">
    <location>
        <begin position="521"/>
        <end position="722"/>
    </location>
</feature>
<dbReference type="InterPro" id="IPR032190">
    <property type="entry name" value="NPC1_N"/>
</dbReference>
<name>A0D224_PARTE</name>
<protein>
    <recommendedName>
        <fullName evidence="2">Niemann-Pick C1 N-terminal domain-containing protein</fullName>
    </recommendedName>
</protein>
<dbReference type="eggNOG" id="ENOG502QQFF">
    <property type="taxonomic scope" value="Eukaryota"/>
</dbReference>
<feature type="transmembrane region" description="Helical" evidence="1">
    <location>
        <begin position="482"/>
        <end position="501"/>
    </location>
</feature>
<keyword evidence="1" id="KW-1133">Transmembrane helix</keyword>
<dbReference type="OrthoDB" id="307428at2759"/>
<keyword evidence="1" id="KW-0472">Membrane</keyword>
<dbReference type="RefSeq" id="XP_001444488.1">
    <property type="nucleotide sequence ID" value="XM_001444451.2"/>
</dbReference>
<feature type="transmembrane region" description="Helical" evidence="1">
    <location>
        <begin position="431"/>
        <end position="450"/>
    </location>
</feature>
<keyword evidence="1" id="KW-0812">Transmembrane</keyword>
<accession>A0D224</accession>
<sequence length="772" mass="89942">MVLLYLILNTINATLLKDISKLYEDLRYKAQYFITQTPKNMMDSNFGFKSQMIDFSDFNEDEDENENEYYTDQIQQIPFVQELEQRMRILQEDPANTGPIFNTTVDEYYKQGPLSSIYCGFGQQILLNVTQFYCSQQRVTKKQYDLETKKDLCDIRYRLSYGCLCPPDFYDIQCLKWNRIICEIDQPYKDCQSVIDKDYYNQKIDGNPPCFELQNDTSVENVRAVCRNYDLQLLHPSVYSSEESFEVIWSNYSRGISGLSLQMYKFSLPNPKDPNDPQFYIQFALSEEEEKQLYKFDFQPLFLDLQNLKSSFQFTLKPYITYINWTNLRLSKTTLIQQNLTQSQLLGQEYITITINTENLNSLFGRYSVEIGLIINITHFYSIYKYVHQLDFQDTLIYKPQYQPKILFFEDLSYKESVYEESSNQTLKIEVLAMILIFLITLFLCFKYRYFLFTRQSIVKQEQYQSVQTPRKEAERMIQISLNNNIIQLMIILFTFIAYSYSRCAFSVECQGNNCDPLEVDTEPFVARISQCPHMDGTMVCCNKNQDDQMQRNFQAIDASFGNAGGGCDLCAYNLKKFWCEYTCSPNQSNFLSTNGYENMKDPLNPKNILTVQKVEIKVKPQVACDIWSSCKRTQFASQVTAMKTPGGFFNFQGEQAVGQAKQFISVKFVDNDEETINFDFVPNCKYEYPAGPDGKIVTPDGFVISERCSCNNCDLMCHDEEILYQATGVFEGFNGYLVLWVWAGALLIAALITGFRHYKSRAENDILIEPI</sequence>
<proteinExistence type="predicted"/>
<keyword evidence="4" id="KW-1185">Reference proteome</keyword>
<feature type="transmembrane region" description="Helical" evidence="1">
    <location>
        <begin position="734"/>
        <end position="753"/>
    </location>
</feature>
<dbReference type="EMBL" id="CT868263">
    <property type="protein sequence ID" value="CAK77091.1"/>
    <property type="molecule type" value="Genomic_DNA"/>
</dbReference>
<gene>
    <name evidence="3" type="ORF">GSPATT00012597001</name>
</gene>
<dbReference type="InParanoid" id="A0D224"/>
<organism evidence="3 4">
    <name type="scientific">Paramecium tetraurelia</name>
    <dbReference type="NCBI Taxonomy" id="5888"/>
    <lineage>
        <taxon>Eukaryota</taxon>
        <taxon>Sar</taxon>
        <taxon>Alveolata</taxon>
        <taxon>Ciliophora</taxon>
        <taxon>Intramacronucleata</taxon>
        <taxon>Oligohymenophorea</taxon>
        <taxon>Peniculida</taxon>
        <taxon>Parameciidae</taxon>
        <taxon>Paramecium</taxon>
    </lineage>
</organism>
<reference evidence="3 4" key="1">
    <citation type="journal article" date="2006" name="Nature">
        <title>Global trends of whole-genome duplications revealed by the ciliate Paramecium tetraurelia.</title>
        <authorList>
            <consortium name="Genoscope"/>
            <person name="Aury J.-M."/>
            <person name="Jaillon O."/>
            <person name="Duret L."/>
            <person name="Noel B."/>
            <person name="Jubin C."/>
            <person name="Porcel B.M."/>
            <person name="Segurens B."/>
            <person name="Daubin V."/>
            <person name="Anthouard V."/>
            <person name="Aiach N."/>
            <person name="Arnaiz O."/>
            <person name="Billaut A."/>
            <person name="Beisson J."/>
            <person name="Blanc I."/>
            <person name="Bouhouche K."/>
            <person name="Camara F."/>
            <person name="Duharcourt S."/>
            <person name="Guigo R."/>
            <person name="Gogendeau D."/>
            <person name="Katinka M."/>
            <person name="Keller A.-M."/>
            <person name="Kissmehl R."/>
            <person name="Klotz C."/>
            <person name="Koll F."/>
            <person name="Le Moue A."/>
            <person name="Lepere C."/>
            <person name="Malinsky S."/>
            <person name="Nowacki M."/>
            <person name="Nowak J.K."/>
            <person name="Plattner H."/>
            <person name="Poulain J."/>
            <person name="Ruiz F."/>
            <person name="Serrano V."/>
            <person name="Zagulski M."/>
            <person name="Dessen P."/>
            <person name="Betermier M."/>
            <person name="Weissenbach J."/>
            <person name="Scarpelli C."/>
            <person name="Schachter V."/>
            <person name="Sperling L."/>
            <person name="Meyer E."/>
            <person name="Cohen J."/>
            <person name="Wincker P."/>
        </authorList>
    </citation>
    <scope>NUCLEOTIDE SEQUENCE [LARGE SCALE GENOMIC DNA]</scope>
    <source>
        <strain evidence="3 4">Stock d4-2</strain>
    </source>
</reference>
<dbReference type="OMA" id="YITYINW"/>
<evidence type="ECO:0000259" key="2">
    <source>
        <dbReference type="Pfam" id="PF16414"/>
    </source>
</evidence>
<dbReference type="PANTHER" id="PTHR45727:SF2">
    <property type="entry name" value="NPC INTRACELLULAR CHOLESTEROL TRANSPORTER 1"/>
    <property type="match status" value="1"/>
</dbReference>
<evidence type="ECO:0000313" key="4">
    <source>
        <dbReference type="Proteomes" id="UP000000600"/>
    </source>
</evidence>
<evidence type="ECO:0000256" key="1">
    <source>
        <dbReference type="SAM" id="Phobius"/>
    </source>
</evidence>